<dbReference type="EMBL" id="JAYJJQ010000038">
    <property type="protein sequence ID" value="MEB3071853.1"/>
    <property type="molecule type" value="Genomic_DNA"/>
</dbReference>
<dbReference type="Pfam" id="PF13810">
    <property type="entry name" value="DUF4185"/>
    <property type="match status" value="1"/>
</dbReference>
<reference evidence="2 3" key="1">
    <citation type="submission" date="2023-12" db="EMBL/GenBank/DDBJ databases">
        <title>Description of new species of Mycobacterium terrae complex isolated from sewage at the Sao Paulo Zoological Park Foundation in Brazil.</title>
        <authorList>
            <person name="Romagnoli C.L."/>
            <person name="Conceicao E.C."/>
            <person name="Machado E."/>
            <person name="Barreto L.B.P.F."/>
            <person name="Sharma A."/>
            <person name="Silva N.M."/>
            <person name="Marques L.E."/>
            <person name="Juliana M.A."/>
            <person name="Lourenco M.C.S."/>
            <person name="Digiampietri L.A."/>
            <person name="Suffys P.N."/>
            <person name="Viana-Niero C."/>
        </authorList>
    </citation>
    <scope>NUCLEOTIDE SEQUENCE [LARGE SCALE GENOMIC DNA]</scope>
    <source>
        <strain evidence="2 3">MYC017</strain>
    </source>
</reference>
<feature type="domain" description="DUF4185" evidence="1">
    <location>
        <begin position="17"/>
        <end position="338"/>
    </location>
</feature>
<keyword evidence="3" id="KW-1185">Reference proteome</keyword>
<dbReference type="Proteomes" id="UP001299283">
    <property type="component" value="Unassembled WGS sequence"/>
</dbReference>
<evidence type="ECO:0000313" key="2">
    <source>
        <dbReference type="EMBL" id="MEB3071853.1"/>
    </source>
</evidence>
<gene>
    <name evidence="2" type="ORF">K5L39_22000</name>
</gene>
<comment type="caution">
    <text evidence="2">The sequence shown here is derived from an EMBL/GenBank/DDBJ whole genome shotgun (WGS) entry which is preliminary data.</text>
</comment>
<dbReference type="InterPro" id="IPR025442">
    <property type="entry name" value="DUF4185"/>
</dbReference>
<evidence type="ECO:0000313" key="3">
    <source>
        <dbReference type="Proteomes" id="UP001299283"/>
    </source>
</evidence>
<accession>A0ABU5Z3A4</accession>
<proteinExistence type="predicted"/>
<sequence length="348" mass="38392">MSPAAAVPGKLADITGPGVTDRWGVTCADLGASVLAPNGTLVSVFGDTFAGERVGRGDWRSPVILIGTGDARHRIRYQRAGGADADYARQLWHYRHREPSGRRDRSSISTVIPSDLLRVDQMLYLHAIVNRGFGNVAWTEIWRSADSGVSWHNLGAKFPARLHRGHAQCWSWDYDPDDGWIYVVSTGFQRDKGVILRRVRPADIGDPAKYSGWGYRGGRRAWGRTPVPINPAGERWGELSLRRLARGCWVLGGFVASRYALGYRVLGSPSDELADVPMQLPVVGSSWDDEDHPGGRVAQLYGGYVLPGSRVDRPGGVGLLVSQWNTERGWPYRVMQFRATLVSEDTVN</sequence>
<organism evidence="2 3">
    <name type="scientific">[Mycobacterium] vasticus</name>
    <dbReference type="NCBI Taxonomy" id="2875777"/>
    <lineage>
        <taxon>Bacteria</taxon>
        <taxon>Bacillati</taxon>
        <taxon>Actinomycetota</taxon>
        <taxon>Actinomycetes</taxon>
        <taxon>Mycobacteriales</taxon>
        <taxon>Mycobacteriaceae</taxon>
        <taxon>Mycolicibacter</taxon>
    </lineage>
</organism>
<name>A0ABU5Z3A4_9MYCO</name>
<evidence type="ECO:0000259" key="1">
    <source>
        <dbReference type="Pfam" id="PF13810"/>
    </source>
</evidence>
<dbReference type="RefSeq" id="WP_225397985.1">
    <property type="nucleotide sequence ID" value="NZ_JAYJJQ010000038.1"/>
</dbReference>
<protein>
    <submittedName>
        <fullName evidence="2">DUF4185 domain-containing protein</fullName>
    </submittedName>
</protein>